<dbReference type="InterPro" id="IPR020556">
    <property type="entry name" value="Amidase_CS"/>
</dbReference>
<dbReference type="PROSITE" id="PS00571">
    <property type="entry name" value="AMIDASES"/>
    <property type="match status" value="1"/>
</dbReference>
<comment type="similarity">
    <text evidence="1 8">Belongs to the amidase family. GatA subfamily.</text>
</comment>
<dbReference type="SUPFAM" id="SSF75304">
    <property type="entry name" value="Amidase signature (AS) enzymes"/>
    <property type="match status" value="1"/>
</dbReference>
<dbReference type="Gene3D" id="3.90.1300.10">
    <property type="entry name" value="Amidase signature (AS) domain"/>
    <property type="match status" value="1"/>
</dbReference>
<dbReference type="GO" id="GO:0006412">
    <property type="term" value="P:translation"/>
    <property type="evidence" value="ECO:0007669"/>
    <property type="project" value="UniProtKB-UniRule"/>
</dbReference>
<evidence type="ECO:0000256" key="5">
    <source>
        <dbReference type="ARBA" id="ARBA00022917"/>
    </source>
</evidence>
<dbReference type="Proteomes" id="UP000070442">
    <property type="component" value="Unassembled WGS sequence"/>
</dbReference>
<feature type="active site" description="Acyl-ester intermediate" evidence="8">
    <location>
        <position position="178"/>
    </location>
</feature>
<keyword evidence="11" id="KW-1185">Reference proteome</keyword>
<dbReference type="EC" id="6.3.5.7" evidence="8"/>
<keyword evidence="10" id="KW-0808">Transferase</keyword>
<dbReference type="OrthoDB" id="9811471at2"/>
<dbReference type="GO" id="GO:0016740">
    <property type="term" value="F:transferase activity"/>
    <property type="evidence" value="ECO:0007669"/>
    <property type="project" value="UniProtKB-KW"/>
</dbReference>
<feature type="active site" description="Charge relay system" evidence="8">
    <location>
        <position position="154"/>
    </location>
</feature>
<evidence type="ECO:0000256" key="1">
    <source>
        <dbReference type="ARBA" id="ARBA00008069"/>
    </source>
</evidence>
<dbReference type="HAMAP" id="MF_00120">
    <property type="entry name" value="GatA"/>
    <property type="match status" value="1"/>
</dbReference>
<comment type="function">
    <text evidence="6 8">Allows the formation of correctly charged Gln-tRNA(Gln) through the transamidation of misacylated Glu-tRNA(Gln) in organisms which lack glutaminyl-tRNA synthetase. The reaction takes place in the presence of glutamine and ATP through an activated gamma-phospho-Glu-tRNA(Gln).</text>
</comment>
<dbReference type="EMBL" id="LSDG01000027">
    <property type="protein sequence ID" value="KXB66644.1"/>
    <property type="molecule type" value="Genomic_DNA"/>
</dbReference>
<dbReference type="AlphaFoldDB" id="A0A134AG42"/>
<evidence type="ECO:0000256" key="6">
    <source>
        <dbReference type="ARBA" id="ARBA00025295"/>
    </source>
</evidence>
<feature type="active site" description="Charge relay system" evidence="8">
    <location>
        <position position="79"/>
    </location>
</feature>
<dbReference type="InterPro" id="IPR004412">
    <property type="entry name" value="GatA"/>
</dbReference>
<dbReference type="InterPro" id="IPR036928">
    <property type="entry name" value="AS_sf"/>
</dbReference>
<dbReference type="RefSeq" id="WP_068367903.1">
    <property type="nucleotide sequence ID" value="NZ_KQ960175.1"/>
</dbReference>
<comment type="catalytic activity">
    <reaction evidence="7 8">
        <text>L-glutamyl-tRNA(Gln) + L-glutamine + ATP + H2O = L-glutaminyl-tRNA(Gln) + L-glutamate + ADP + phosphate + H(+)</text>
        <dbReference type="Rhea" id="RHEA:17521"/>
        <dbReference type="Rhea" id="RHEA-COMP:9681"/>
        <dbReference type="Rhea" id="RHEA-COMP:9684"/>
        <dbReference type="ChEBI" id="CHEBI:15377"/>
        <dbReference type="ChEBI" id="CHEBI:15378"/>
        <dbReference type="ChEBI" id="CHEBI:29985"/>
        <dbReference type="ChEBI" id="CHEBI:30616"/>
        <dbReference type="ChEBI" id="CHEBI:43474"/>
        <dbReference type="ChEBI" id="CHEBI:58359"/>
        <dbReference type="ChEBI" id="CHEBI:78520"/>
        <dbReference type="ChEBI" id="CHEBI:78521"/>
        <dbReference type="ChEBI" id="CHEBI:456216"/>
        <dbReference type="EC" id="6.3.5.7"/>
    </reaction>
</comment>
<evidence type="ECO:0000256" key="3">
    <source>
        <dbReference type="ARBA" id="ARBA00022741"/>
    </source>
</evidence>
<evidence type="ECO:0000256" key="2">
    <source>
        <dbReference type="ARBA" id="ARBA00022598"/>
    </source>
</evidence>
<dbReference type="Pfam" id="PF01425">
    <property type="entry name" value="Amidase"/>
    <property type="match status" value="1"/>
</dbReference>
<evidence type="ECO:0000313" key="11">
    <source>
        <dbReference type="Proteomes" id="UP000070442"/>
    </source>
</evidence>
<keyword evidence="3 8" id="KW-0547">Nucleotide-binding</keyword>
<evidence type="ECO:0000259" key="9">
    <source>
        <dbReference type="Pfam" id="PF01425"/>
    </source>
</evidence>
<sequence>MNLIQKTGLETRELFLKGDITCSELVEAYLDKIKRDDGELNVFITVMEDMARAKAKELDEKREKGEPLGKMAGIVVSVKDNIAVKDVRMTCASKMLDDFVSPYDAIVTQKLKREDAILIGKVNMDEFAMGSSTKYSYYGVTKNPVDPTRVSGGSSGGSAASVAAEFCAISLGTDTGGSVRQPAAFCGLVGMKPSHGSISRYGVASMANTFDQVGVLAKSVDDVEYVLSILEGSDLHDATCIGNESLQLDREKDAKSLNGLKVAIPDVFKTFEVQDEVREAFIHTVDFMKSKGAEVEFVHIGSLDLAIAIYHILVNGEIAPNMSRYDGINYGYITDNYDNIEELYVRTRSEGFGTEVKRRIMIGSYIMSMDHSKEYWEQSLEMRHKMIEEFNSVFENHDIILCPTSPTVAVPIDDDMTPVEIYMLDLFTVPVNLIGTGGISVPATKKNKLPVGIQIIPKKGNDIQAIQTAKELEGNI</sequence>
<dbReference type="InterPro" id="IPR023631">
    <property type="entry name" value="Amidase_dom"/>
</dbReference>
<protein>
    <recommendedName>
        <fullName evidence="8">Glutamyl-tRNA(Gln) amidotransferase subunit A</fullName>
        <shortName evidence="8">Glu-ADT subunit A</shortName>
        <ecNumber evidence="8">6.3.5.7</ecNumber>
    </recommendedName>
</protein>
<organism evidence="10 11">
    <name type="scientific">Aedoeadaptatus coxii</name>
    <dbReference type="NCBI Taxonomy" id="755172"/>
    <lineage>
        <taxon>Bacteria</taxon>
        <taxon>Bacillati</taxon>
        <taxon>Bacillota</taxon>
        <taxon>Tissierellia</taxon>
        <taxon>Tissierellales</taxon>
        <taxon>Peptoniphilaceae</taxon>
        <taxon>Aedoeadaptatus</taxon>
    </lineage>
</organism>
<keyword evidence="2 8" id="KW-0436">Ligase</keyword>
<dbReference type="PANTHER" id="PTHR11895:SF151">
    <property type="entry name" value="GLUTAMYL-TRNA(GLN) AMIDOTRANSFERASE SUBUNIT A"/>
    <property type="match status" value="1"/>
</dbReference>
<dbReference type="STRING" id="755172.HMPREF1863_01026"/>
<dbReference type="PANTHER" id="PTHR11895">
    <property type="entry name" value="TRANSAMIDASE"/>
    <property type="match status" value="1"/>
</dbReference>
<reference evidence="11" key="1">
    <citation type="submission" date="2016-01" db="EMBL/GenBank/DDBJ databases">
        <authorList>
            <person name="Mitreva M."/>
            <person name="Pepin K.H."/>
            <person name="Mihindukulasuriya K.A."/>
            <person name="Fulton R."/>
            <person name="Fronick C."/>
            <person name="O'Laughlin M."/>
            <person name="Miner T."/>
            <person name="Herter B."/>
            <person name="Rosa B.A."/>
            <person name="Cordes M."/>
            <person name="Tomlinson C."/>
            <person name="Wollam A."/>
            <person name="Palsikar V.B."/>
            <person name="Mardis E.R."/>
            <person name="Wilson R.K."/>
        </authorList>
    </citation>
    <scope>NUCLEOTIDE SEQUENCE [LARGE SCALE GENOMIC DNA]</scope>
    <source>
        <strain evidence="11">DNF00729</strain>
    </source>
</reference>
<evidence type="ECO:0000313" key="10">
    <source>
        <dbReference type="EMBL" id="KXB66644.1"/>
    </source>
</evidence>
<evidence type="ECO:0000256" key="4">
    <source>
        <dbReference type="ARBA" id="ARBA00022840"/>
    </source>
</evidence>
<comment type="caution">
    <text evidence="10">The sequence shown here is derived from an EMBL/GenBank/DDBJ whole genome shotgun (WGS) entry which is preliminary data.</text>
</comment>
<dbReference type="GO" id="GO:0005524">
    <property type="term" value="F:ATP binding"/>
    <property type="evidence" value="ECO:0007669"/>
    <property type="project" value="UniProtKB-KW"/>
</dbReference>
<keyword evidence="4 8" id="KW-0067">ATP-binding</keyword>
<gene>
    <name evidence="8" type="primary">gatA</name>
    <name evidence="10" type="ORF">HMPREF1863_01026</name>
</gene>
<keyword evidence="5 8" id="KW-0648">Protein biosynthesis</keyword>
<feature type="domain" description="Amidase" evidence="9">
    <location>
        <begin position="24"/>
        <end position="462"/>
    </location>
</feature>
<dbReference type="NCBIfam" id="TIGR00132">
    <property type="entry name" value="gatA"/>
    <property type="match status" value="1"/>
</dbReference>
<proteinExistence type="inferred from homology"/>
<name>A0A134AG42_9FIRM</name>
<evidence type="ECO:0000256" key="8">
    <source>
        <dbReference type="HAMAP-Rule" id="MF_00120"/>
    </source>
</evidence>
<accession>A0A134AG42</accession>
<dbReference type="PATRIC" id="fig|755172.3.peg.985"/>
<dbReference type="InterPro" id="IPR000120">
    <property type="entry name" value="Amidase"/>
</dbReference>
<comment type="subunit">
    <text evidence="8">Heterotrimer of A, B and C subunits.</text>
</comment>
<evidence type="ECO:0000256" key="7">
    <source>
        <dbReference type="ARBA" id="ARBA00047407"/>
    </source>
</evidence>
<dbReference type="GO" id="GO:0050567">
    <property type="term" value="F:glutaminyl-tRNA synthase (glutamine-hydrolyzing) activity"/>
    <property type="evidence" value="ECO:0007669"/>
    <property type="project" value="UniProtKB-UniRule"/>
</dbReference>
<dbReference type="GO" id="GO:0030956">
    <property type="term" value="C:glutamyl-tRNA(Gln) amidotransferase complex"/>
    <property type="evidence" value="ECO:0007669"/>
    <property type="project" value="InterPro"/>
</dbReference>